<gene>
    <name evidence="2" type="ORF">SDC9_202046</name>
</gene>
<dbReference type="InterPro" id="IPR015199">
    <property type="entry name" value="DNA_pol_III_delta_C"/>
</dbReference>
<proteinExistence type="predicted"/>
<accession>A0A645IT84</accession>
<sequence length="97" mass="11392">MLLDYIKKLQEDNLDLFECLDFMQLWYRDILMFKVTKDINTLVFKDEYGVVSGLCQKSFYEGLETILNSIEKAKARLNANVNTELALELMLLTMKEN</sequence>
<dbReference type="GO" id="GO:0009360">
    <property type="term" value="C:DNA polymerase III complex"/>
    <property type="evidence" value="ECO:0007669"/>
    <property type="project" value="InterPro"/>
</dbReference>
<comment type="caution">
    <text evidence="2">The sequence shown here is derived from an EMBL/GenBank/DDBJ whole genome shotgun (WGS) entry which is preliminary data.</text>
</comment>
<name>A0A645IT84_9ZZZZ</name>
<protein>
    <recommendedName>
        <fullName evidence="1">DNA polymerase III delta subunit C-terminal domain-containing protein</fullName>
    </recommendedName>
</protein>
<evidence type="ECO:0000259" key="1">
    <source>
        <dbReference type="Pfam" id="PF09115"/>
    </source>
</evidence>
<dbReference type="GO" id="GO:0003887">
    <property type="term" value="F:DNA-directed DNA polymerase activity"/>
    <property type="evidence" value="ECO:0007669"/>
    <property type="project" value="InterPro"/>
</dbReference>
<dbReference type="GO" id="GO:0006260">
    <property type="term" value="P:DNA replication"/>
    <property type="evidence" value="ECO:0007669"/>
    <property type="project" value="InterPro"/>
</dbReference>
<dbReference type="GO" id="GO:0003677">
    <property type="term" value="F:DNA binding"/>
    <property type="evidence" value="ECO:0007669"/>
    <property type="project" value="InterPro"/>
</dbReference>
<dbReference type="Pfam" id="PF09115">
    <property type="entry name" value="DNApol3-delta_C"/>
    <property type="match status" value="1"/>
</dbReference>
<evidence type="ECO:0000313" key="2">
    <source>
        <dbReference type="EMBL" id="MPN54376.1"/>
    </source>
</evidence>
<organism evidence="2">
    <name type="scientific">bioreactor metagenome</name>
    <dbReference type="NCBI Taxonomy" id="1076179"/>
    <lineage>
        <taxon>unclassified sequences</taxon>
        <taxon>metagenomes</taxon>
        <taxon>ecological metagenomes</taxon>
    </lineage>
</organism>
<feature type="domain" description="DNA polymerase III delta subunit C-terminal" evidence="1">
    <location>
        <begin position="3"/>
        <end position="94"/>
    </location>
</feature>
<dbReference type="EMBL" id="VSSQ01122549">
    <property type="protein sequence ID" value="MPN54376.1"/>
    <property type="molecule type" value="Genomic_DNA"/>
</dbReference>
<dbReference type="AlphaFoldDB" id="A0A645IT84"/>
<reference evidence="2" key="1">
    <citation type="submission" date="2019-08" db="EMBL/GenBank/DDBJ databases">
        <authorList>
            <person name="Kucharzyk K."/>
            <person name="Murdoch R.W."/>
            <person name="Higgins S."/>
            <person name="Loffler F."/>
        </authorList>
    </citation>
    <scope>NUCLEOTIDE SEQUENCE</scope>
</reference>